<dbReference type="EMBL" id="BK016082">
    <property type="protein sequence ID" value="DAF93309.1"/>
    <property type="molecule type" value="Genomic_DNA"/>
</dbReference>
<proteinExistence type="predicted"/>
<sequence length="31" mass="3357">MGASRAYGFKGLFSIPKAQAVGKRLNCRKNS</sequence>
<evidence type="ECO:0000313" key="1">
    <source>
        <dbReference type="EMBL" id="DAF93309.1"/>
    </source>
</evidence>
<protein>
    <submittedName>
        <fullName evidence="1">Uncharacterized protein</fullName>
    </submittedName>
</protein>
<accession>A0A8S5UFQ0</accession>
<organism evidence="1">
    <name type="scientific">Caudovirales sp. ctvQY7</name>
    <dbReference type="NCBI Taxonomy" id="2825774"/>
    <lineage>
        <taxon>Viruses</taxon>
        <taxon>Duplodnaviria</taxon>
        <taxon>Heunggongvirae</taxon>
        <taxon>Uroviricota</taxon>
        <taxon>Caudoviricetes</taxon>
    </lineage>
</organism>
<name>A0A8S5UFQ0_9CAUD</name>
<reference evidence="1" key="1">
    <citation type="journal article" date="2021" name="Proc. Natl. Acad. Sci. U.S.A.">
        <title>A Catalog of Tens of Thousands of Viruses from Human Metagenomes Reveals Hidden Associations with Chronic Diseases.</title>
        <authorList>
            <person name="Tisza M.J."/>
            <person name="Buck C.B."/>
        </authorList>
    </citation>
    <scope>NUCLEOTIDE SEQUENCE</scope>
    <source>
        <strain evidence="1">CtvQY7</strain>
    </source>
</reference>